<dbReference type="GO" id="GO:0016757">
    <property type="term" value="F:glycosyltransferase activity"/>
    <property type="evidence" value="ECO:0007669"/>
    <property type="project" value="UniProtKB-KW"/>
</dbReference>
<keyword evidence="2" id="KW-0328">Glycosyltransferase</keyword>
<dbReference type="EMBL" id="JAHVKP010000001">
    <property type="protein sequence ID" value="MBY6218775.1"/>
    <property type="molecule type" value="Genomic_DNA"/>
</dbReference>
<accession>A0A9Q3S2S7</accession>
<evidence type="ECO:0000313" key="3">
    <source>
        <dbReference type="Proteomes" id="UP000824927"/>
    </source>
</evidence>
<dbReference type="InterPro" id="IPR056920">
    <property type="entry name" value="PRTase-CE"/>
</dbReference>
<protein>
    <submittedName>
        <fullName evidence="2">Phosphoribosyltransferase domain-containing protein</fullName>
    </submittedName>
</protein>
<dbReference type="Pfam" id="PF24390">
    <property type="entry name" value="PRTase-CE"/>
    <property type="match status" value="1"/>
</dbReference>
<dbReference type="InterPro" id="IPR000836">
    <property type="entry name" value="PRTase_dom"/>
</dbReference>
<proteinExistence type="predicted"/>
<dbReference type="Proteomes" id="UP000824927">
    <property type="component" value="Unassembled WGS sequence"/>
</dbReference>
<comment type="caution">
    <text evidence="2">The sequence shown here is derived from an EMBL/GenBank/DDBJ whole genome shotgun (WGS) entry which is preliminary data.</text>
</comment>
<sequence>MASAQLPHTIERAQMLLLLRLMDRQPWLKKVEDALLDAFDYCDTVDQQNLVADLLLRTEYLSETCFTASIREMGRQVEDGWKLDPKKTWFVSSNHKENTDSSQEVLNRLKSFEWSSADWDRRRFLTRYREVVDKTTKGDTVVIVDDFVGTGRSMTKTVDWFRNKSANDDLDLELRVCVVASCQVGLSALEGLGVDTFSVRQIPKSISDYFGGQDLNNALDAMNALEDKLQDQSEKKLDDYRLGYGASEAMYHRVGGNTPNNVFPFFWWRYVSSGRRTVMHRT</sequence>
<dbReference type="CDD" id="cd06223">
    <property type="entry name" value="PRTases_typeI"/>
    <property type="match status" value="1"/>
</dbReference>
<keyword evidence="2" id="KW-0808">Transferase</keyword>
<reference evidence="2" key="1">
    <citation type="submission" date="2021-06" db="EMBL/GenBank/DDBJ databases">
        <title>50 bacteria genomes isolated from Dapeng, Shenzhen, China.</title>
        <authorList>
            <person name="Zheng W."/>
            <person name="Yu S."/>
            <person name="Huang Y."/>
        </authorList>
    </citation>
    <scope>NUCLEOTIDE SEQUENCE</scope>
    <source>
        <strain evidence="2">DP4N28-2</strain>
    </source>
</reference>
<dbReference type="SUPFAM" id="SSF53271">
    <property type="entry name" value="PRTase-like"/>
    <property type="match status" value="1"/>
</dbReference>
<dbReference type="RefSeq" id="WP_222405481.1">
    <property type="nucleotide sequence ID" value="NZ_JAHVKP010000001.1"/>
</dbReference>
<evidence type="ECO:0000259" key="1">
    <source>
        <dbReference type="Pfam" id="PF24390"/>
    </source>
</evidence>
<organism evidence="2 3">
    <name type="scientific">Qipengyuania aquimaris</name>
    <dbReference type="NCBI Taxonomy" id="255984"/>
    <lineage>
        <taxon>Bacteria</taxon>
        <taxon>Pseudomonadati</taxon>
        <taxon>Pseudomonadota</taxon>
        <taxon>Alphaproteobacteria</taxon>
        <taxon>Sphingomonadales</taxon>
        <taxon>Erythrobacteraceae</taxon>
        <taxon>Qipengyuania</taxon>
    </lineage>
</organism>
<evidence type="ECO:0000313" key="2">
    <source>
        <dbReference type="EMBL" id="MBY6218775.1"/>
    </source>
</evidence>
<dbReference type="AlphaFoldDB" id="A0A9Q3S2S7"/>
<feature type="domain" description="PRTase-CE" evidence="1">
    <location>
        <begin position="46"/>
        <end position="269"/>
    </location>
</feature>
<name>A0A9Q3S2S7_9SPHN</name>
<dbReference type="InterPro" id="IPR029057">
    <property type="entry name" value="PRTase-like"/>
</dbReference>
<dbReference type="Gene3D" id="3.40.50.2020">
    <property type="match status" value="1"/>
</dbReference>
<gene>
    <name evidence="2" type="ORF">KUV31_10540</name>
</gene>